<evidence type="ECO:0000256" key="10">
    <source>
        <dbReference type="ARBA" id="ARBA00023004"/>
    </source>
</evidence>
<feature type="binding site" evidence="16">
    <location>
        <position position="183"/>
    </location>
    <ligand>
        <name>S-adenosyl-L-methionine</name>
        <dbReference type="ChEBI" id="CHEBI:59789"/>
        <label>2</label>
    </ligand>
</feature>
<feature type="binding site" evidence="16">
    <location>
        <position position="171"/>
    </location>
    <ligand>
        <name>S-adenosyl-L-methionine</name>
        <dbReference type="ChEBI" id="CHEBI:59789"/>
        <label>2</label>
    </ligand>
</feature>
<dbReference type="SFLD" id="SFLDS00029">
    <property type="entry name" value="Radical_SAM"/>
    <property type="match status" value="1"/>
</dbReference>
<dbReference type="GO" id="GO:0051989">
    <property type="term" value="F:coproporphyrinogen dehydrogenase activity"/>
    <property type="evidence" value="ECO:0007669"/>
    <property type="project" value="UniProtKB-EC"/>
</dbReference>
<dbReference type="Proteomes" id="UP000607559">
    <property type="component" value="Unassembled WGS sequence"/>
</dbReference>
<evidence type="ECO:0000256" key="8">
    <source>
        <dbReference type="ARBA" id="ARBA00022723"/>
    </source>
</evidence>
<dbReference type="InterPro" id="IPR034505">
    <property type="entry name" value="Coproporphyrinogen-III_oxidase"/>
</dbReference>
<feature type="binding site" evidence="17">
    <location>
        <position position="67"/>
    </location>
    <ligand>
        <name>[4Fe-4S] cluster</name>
        <dbReference type="ChEBI" id="CHEBI:49883"/>
        <note>4Fe-4S-S-AdoMet</note>
    </ligand>
</feature>
<comment type="cofactor">
    <cofactor evidence="15 17">
        <name>[4Fe-4S] cluster</name>
        <dbReference type="ChEBI" id="CHEBI:49883"/>
    </cofactor>
    <text evidence="15 17">Binds 1 [4Fe-4S] cluster. The cluster is coordinated with 3 cysteines and an exchangeable S-adenosyl-L-methionine.</text>
</comment>
<keyword evidence="10 15" id="KW-0408">Iron</keyword>
<dbReference type="Pfam" id="PF04055">
    <property type="entry name" value="Radical_SAM"/>
    <property type="match status" value="1"/>
</dbReference>
<sequence length="459" mass="52393">MEANLLASYNQPVPRYTSYPTVPFWKENLDPHSWRRDLIAGFARCNEKEGISLYLHLPFCESLCIYCGCNKKITTNHNVEEQYLDAILKEWSMYREMMEHPPVIRELHLGGGTPTFFSPGNLHRLVSTILAGAVVHPEHAFSIEGHPNNTTREHLDVLYALGFRRISYGVQDLNPEVQLAIRRWQPFERLSEATEAARDAGFTAVNFDLIYGLPLQTPERLRHTIDLSLSLRPDRIAFYSYAHTPSVNCAQRLIDSAQLPSPEEKLYLYQLGKVLLEEQGYANIGMDHFALPADELFIAWKDNRLHRNFMGYTTQHSGMLLGLGVSAISDLGMAYAQNDKSLAGYYRAIAEGRLAISRGYRLTAEDMVFKRYILDIACKGYTRLDPAWTALLQEWTLPRLQELQKDGLVTLNEERVALTEAGRPFLRHVCKAFDLVLLRDERVRENLALCKTPAFSRGI</sequence>
<comment type="subcellular location">
    <subcellularLocation>
        <location evidence="1 15">Cytoplasm</location>
    </subcellularLocation>
</comment>
<evidence type="ECO:0000256" key="12">
    <source>
        <dbReference type="ARBA" id="ARBA00023244"/>
    </source>
</evidence>
<evidence type="ECO:0000256" key="3">
    <source>
        <dbReference type="ARBA" id="ARBA00005493"/>
    </source>
</evidence>
<dbReference type="InterPro" id="IPR023404">
    <property type="entry name" value="rSAM_horseshoe"/>
</dbReference>
<evidence type="ECO:0000256" key="5">
    <source>
        <dbReference type="ARBA" id="ARBA00022485"/>
    </source>
</evidence>
<reference evidence="19" key="1">
    <citation type="journal article" date="2014" name="Int. J. Syst. Evol. Microbiol.">
        <title>Complete genome sequence of Corynebacterium casei LMG S-19264T (=DSM 44701T), isolated from a smear-ripened cheese.</title>
        <authorList>
            <consortium name="US DOE Joint Genome Institute (JGI-PGF)"/>
            <person name="Walter F."/>
            <person name="Albersmeier A."/>
            <person name="Kalinowski J."/>
            <person name="Ruckert C."/>
        </authorList>
    </citation>
    <scope>NUCLEOTIDE SEQUENCE</scope>
    <source>
        <strain evidence="19">CGMCC 1.15448</strain>
    </source>
</reference>
<dbReference type="InterPro" id="IPR007197">
    <property type="entry name" value="rSAM"/>
</dbReference>
<feature type="binding site" evidence="17">
    <location>
        <position position="60"/>
    </location>
    <ligand>
        <name>[4Fe-4S] cluster</name>
        <dbReference type="ChEBI" id="CHEBI:49883"/>
        <note>4Fe-4S-S-AdoMet</note>
    </ligand>
</feature>
<name>A0A8J2UBR1_9BACT</name>
<feature type="binding site" evidence="16">
    <location>
        <begin position="112"/>
        <end position="113"/>
    </location>
    <ligand>
        <name>S-adenosyl-L-methionine</name>
        <dbReference type="ChEBI" id="CHEBI:59789"/>
        <label>2</label>
    </ligand>
</feature>
<evidence type="ECO:0000256" key="13">
    <source>
        <dbReference type="ARBA" id="ARBA00024295"/>
    </source>
</evidence>
<dbReference type="Gene3D" id="3.80.30.20">
    <property type="entry name" value="tm_1862 like domain"/>
    <property type="match status" value="1"/>
</dbReference>
<comment type="caution">
    <text evidence="19">The sequence shown here is derived from an EMBL/GenBank/DDBJ whole genome shotgun (WGS) entry which is preliminary data.</text>
</comment>
<gene>
    <name evidence="19" type="primary">hemN</name>
    <name evidence="19" type="ORF">GCM10011511_17650</name>
</gene>
<evidence type="ECO:0000259" key="18">
    <source>
        <dbReference type="PROSITE" id="PS51918"/>
    </source>
</evidence>
<evidence type="ECO:0000256" key="4">
    <source>
        <dbReference type="ARBA" id="ARBA00011245"/>
    </source>
</evidence>
<feature type="binding site" evidence="17">
    <location>
        <position position="64"/>
    </location>
    <ligand>
        <name>[4Fe-4S] cluster</name>
        <dbReference type="ChEBI" id="CHEBI:49883"/>
        <note>4Fe-4S-S-AdoMet</note>
    </ligand>
</feature>
<feature type="binding site" evidence="16">
    <location>
        <begin position="66"/>
        <end position="68"/>
    </location>
    <ligand>
        <name>S-adenosyl-L-methionine</name>
        <dbReference type="ChEBI" id="CHEBI:59789"/>
        <label>2</label>
    </ligand>
</feature>
<evidence type="ECO:0000256" key="1">
    <source>
        <dbReference type="ARBA" id="ARBA00004496"/>
    </source>
</evidence>
<dbReference type="SMART" id="SM00729">
    <property type="entry name" value="Elp3"/>
    <property type="match status" value="1"/>
</dbReference>
<keyword evidence="6 15" id="KW-0963">Cytoplasm</keyword>
<evidence type="ECO:0000256" key="6">
    <source>
        <dbReference type="ARBA" id="ARBA00022490"/>
    </source>
</evidence>
<evidence type="ECO:0000313" key="20">
    <source>
        <dbReference type="Proteomes" id="UP000607559"/>
    </source>
</evidence>
<feature type="binding site" evidence="16">
    <location>
        <position position="242"/>
    </location>
    <ligand>
        <name>S-adenosyl-L-methionine</name>
        <dbReference type="ChEBI" id="CHEBI:59789"/>
        <label>2</label>
    </ligand>
</feature>
<feature type="binding site" evidence="16">
    <location>
        <position position="328"/>
    </location>
    <ligand>
        <name>S-adenosyl-L-methionine</name>
        <dbReference type="ChEBI" id="CHEBI:59789"/>
        <label>1</label>
    </ligand>
</feature>
<feature type="binding site" evidence="16">
    <location>
        <position position="144"/>
    </location>
    <ligand>
        <name>S-adenosyl-L-methionine</name>
        <dbReference type="ChEBI" id="CHEBI:59789"/>
        <label>1</label>
    </ligand>
</feature>
<dbReference type="InterPro" id="IPR006638">
    <property type="entry name" value="Elp3/MiaA/NifB-like_rSAM"/>
</dbReference>
<comment type="similarity">
    <text evidence="3 15">Belongs to the anaerobic coproporphyrinogen-III oxidase family.</text>
</comment>
<feature type="binding site" evidence="16">
    <location>
        <position position="208"/>
    </location>
    <ligand>
        <name>S-adenosyl-L-methionine</name>
        <dbReference type="ChEBI" id="CHEBI:59789"/>
        <label>2</label>
    </ligand>
</feature>
<dbReference type="PANTHER" id="PTHR13932">
    <property type="entry name" value="COPROPORPHYRINIGEN III OXIDASE"/>
    <property type="match status" value="1"/>
</dbReference>
<keyword evidence="7 15" id="KW-0949">S-adenosyl-L-methionine</keyword>
<dbReference type="SFLD" id="SFLDG01065">
    <property type="entry name" value="anaerobic_coproporphyrinogen-I"/>
    <property type="match status" value="1"/>
</dbReference>
<comment type="pathway">
    <text evidence="2 15">Porphyrin-containing compound metabolism; protoporphyrin-IX biosynthesis; protoporphyrinogen-IX from coproporphyrinogen-III (AdoMet route): step 1/1.</text>
</comment>
<keyword evidence="8 15" id="KW-0479">Metal-binding</keyword>
<evidence type="ECO:0000256" key="16">
    <source>
        <dbReference type="PIRSR" id="PIRSR000167-1"/>
    </source>
</evidence>
<dbReference type="GO" id="GO:0005737">
    <property type="term" value="C:cytoplasm"/>
    <property type="evidence" value="ECO:0007669"/>
    <property type="project" value="UniProtKB-SubCell"/>
</dbReference>
<dbReference type="Gene3D" id="1.10.10.920">
    <property type="match status" value="1"/>
</dbReference>
<evidence type="ECO:0000313" key="19">
    <source>
        <dbReference type="EMBL" id="GGA94808.1"/>
    </source>
</evidence>
<dbReference type="GO" id="GO:0004109">
    <property type="term" value="F:coproporphyrinogen oxidase activity"/>
    <property type="evidence" value="ECO:0007669"/>
    <property type="project" value="InterPro"/>
</dbReference>
<dbReference type="InterPro" id="IPR004558">
    <property type="entry name" value="Coprogen_oxidase_HemN"/>
</dbReference>
<dbReference type="SFLD" id="SFLDG01082">
    <property type="entry name" value="B12-binding_domain_containing"/>
    <property type="match status" value="1"/>
</dbReference>
<dbReference type="GO" id="GO:0051539">
    <property type="term" value="F:4 iron, 4 sulfur cluster binding"/>
    <property type="evidence" value="ECO:0007669"/>
    <property type="project" value="UniProtKB-KW"/>
</dbReference>
<reference evidence="19" key="2">
    <citation type="submission" date="2020-09" db="EMBL/GenBank/DDBJ databases">
        <authorList>
            <person name="Sun Q."/>
            <person name="Zhou Y."/>
        </authorList>
    </citation>
    <scope>NUCLEOTIDE SEQUENCE</scope>
    <source>
        <strain evidence="19">CGMCC 1.15448</strain>
    </source>
</reference>
<feature type="binding site" evidence="16">
    <location>
        <position position="111"/>
    </location>
    <ligand>
        <name>S-adenosyl-L-methionine</name>
        <dbReference type="ChEBI" id="CHEBI:59789"/>
        <label>1</label>
    </ligand>
</feature>
<dbReference type="EMBL" id="BMJC01000002">
    <property type="protein sequence ID" value="GGA94808.1"/>
    <property type="molecule type" value="Genomic_DNA"/>
</dbReference>
<dbReference type="EC" id="1.3.98.3" evidence="15"/>
<feature type="binding site" evidence="16">
    <location>
        <position position="54"/>
    </location>
    <ligand>
        <name>S-adenosyl-L-methionine</name>
        <dbReference type="ChEBI" id="CHEBI:59789"/>
        <label>1</label>
    </ligand>
</feature>
<protein>
    <recommendedName>
        <fullName evidence="15">Coproporphyrinogen-III oxidase</fullName>
        <ecNumber evidence="15">1.3.98.3</ecNumber>
    </recommendedName>
</protein>
<evidence type="ECO:0000256" key="9">
    <source>
        <dbReference type="ARBA" id="ARBA00023002"/>
    </source>
</evidence>
<dbReference type="InterPro" id="IPR058240">
    <property type="entry name" value="rSAM_sf"/>
</dbReference>
<keyword evidence="11 15" id="KW-0411">Iron-sulfur</keyword>
<evidence type="ECO:0000256" key="7">
    <source>
        <dbReference type="ARBA" id="ARBA00022691"/>
    </source>
</evidence>
<keyword evidence="5 15" id="KW-0004">4Fe-4S</keyword>
<dbReference type="SUPFAM" id="SSF102114">
    <property type="entry name" value="Radical SAM enzymes"/>
    <property type="match status" value="1"/>
</dbReference>
<dbReference type="AlphaFoldDB" id="A0A8J2UBR1"/>
<comment type="catalytic activity">
    <reaction evidence="14 15">
        <text>coproporphyrinogen III + 2 S-adenosyl-L-methionine = protoporphyrinogen IX + 2 5'-deoxyadenosine + 2 L-methionine + 2 CO2</text>
        <dbReference type="Rhea" id="RHEA:15425"/>
        <dbReference type="ChEBI" id="CHEBI:16526"/>
        <dbReference type="ChEBI" id="CHEBI:17319"/>
        <dbReference type="ChEBI" id="CHEBI:57307"/>
        <dbReference type="ChEBI" id="CHEBI:57309"/>
        <dbReference type="ChEBI" id="CHEBI:57844"/>
        <dbReference type="ChEBI" id="CHEBI:59789"/>
        <dbReference type="EC" id="1.3.98.3"/>
    </reaction>
</comment>
<proteinExistence type="inferred from homology"/>
<organism evidence="19 20">
    <name type="scientific">Puia dinghuensis</name>
    <dbReference type="NCBI Taxonomy" id="1792502"/>
    <lineage>
        <taxon>Bacteria</taxon>
        <taxon>Pseudomonadati</taxon>
        <taxon>Bacteroidota</taxon>
        <taxon>Chitinophagia</taxon>
        <taxon>Chitinophagales</taxon>
        <taxon>Chitinophagaceae</taxon>
        <taxon>Puia</taxon>
    </lineage>
</organism>
<accession>A0A8J2UBR1</accession>
<dbReference type="NCBIfam" id="TIGR00538">
    <property type="entry name" value="hemN"/>
    <property type="match status" value="1"/>
</dbReference>
<dbReference type="GO" id="GO:0046872">
    <property type="term" value="F:metal ion binding"/>
    <property type="evidence" value="ECO:0007669"/>
    <property type="project" value="UniProtKB-KW"/>
</dbReference>
<evidence type="ECO:0000256" key="2">
    <source>
        <dbReference type="ARBA" id="ARBA00004785"/>
    </source>
</evidence>
<keyword evidence="12 15" id="KW-0627">Porphyrin biosynthesis</keyword>
<evidence type="ECO:0000256" key="17">
    <source>
        <dbReference type="PIRSR" id="PIRSR000167-2"/>
    </source>
</evidence>
<evidence type="ECO:0000256" key="15">
    <source>
        <dbReference type="PIRNR" id="PIRNR000167"/>
    </source>
</evidence>
<dbReference type="PROSITE" id="PS51918">
    <property type="entry name" value="RADICAL_SAM"/>
    <property type="match status" value="1"/>
</dbReference>
<comment type="subunit">
    <text evidence="4">Monomer.</text>
</comment>
<comment type="function">
    <text evidence="13">Involved in the heme biosynthesis. Catalyzes the anaerobic oxidative decarboxylation of propionate groups of rings A and B of coproporphyrinogen III to yield the vinyl groups in protoporphyrinogen IX.</text>
</comment>
<dbReference type="RefSeq" id="WP_188930718.1">
    <property type="nucleotide sequence ID" value="NZ_BMJC01000002.1"/>
</dbReference>
<keyword evidence="9 15" id="KW-0560">Oxidoreductase</keyword>
<evidence type="ECO:0000256" key="14">
    <source>
        <dbReference type="ARBA" id="ARBA00048321"/>
    </source>
</evidence>
<feature type="domain" description="Radical SAM core" evidence="18">
    <location>
        <begin position="45"/>
        <end position="278"/>
    </location>
</feature>
<dbReference type="UniPathway" id="UPA00251">
    <property type="reaction ID" value="UER00323"/>
</dbReference>
<dbReference type="PANTHER" id="PTHR13932:SF6">
    <property type="entry name" value="OXYGEN-INDEPENDENT COPROPORPHYRINOGEN III OXIDASE"/>
    <property type="match status" value="1"/>
</dbReference>
<dbReference type="PIRSF" id="PIRSF000167">
    <property type="entry name" value="HemN"/>
    <property type="match status" value="1"/>
</dbReference>
<dbReference type="GO" id="GO:0006782">
    <property type="term" value="P:protoporphyrinogen IX biosynthetic process"/>
    <property type="evidence" value="ECO:0007669"/>
    <property type="project" value="UniProtKB-UniPathway"/>
</dbReference>
<evidence type="ECO:0000256" key="11">
    <source>
        <dbReference type="ARBA" id="ARBA00023014"/>
    </source>
</evidence>
<keyword evidence="20" id="KW-1185">Reference proteome</keyword>